<dbReference type="EMBL" id="ML119842">
    <property type="protein sequence ID" value="RPA72875.1"/>
    <property type="molecule type" value="Genomic_DNA"/>
</dbReference>
<dbReference type="AlphaFoldDB" id="A0A3N4HFE4"/>
<sequence length="464" mass="52347">MTSKMVLPRVSIFSIFQAVWSGVASYWPWSQVNVFKAMGLATTVRHWIASRKDKKALRMATRTEHSGKNQDVSPLPDSDQPPHLKVLSIYCDKLEAESPVIKAMSLLGSEFYSAYPTLYPESFFPNQEFQIFVGQGYAGRLLAFLYGVLGLSVDEVIAILSFISKVSRAHPDFMQRVVNGVLRLWRSEERRKPQPTMLYWDDGFVDNADTIFQQDPSQSDDEAVATFLRSLFFDTATVDRPGKSEKVHTLVAKVGHWNALRGVERRFRGYGKNIALLVSLGGEHGFENADLVGMELEAVDGLVWYYFPLEKGWDESTGLYVLSTSTKAYIEVKNYGQNSEACMNAGLSSTIYKYRRKLIHCIKRKANKDETENNPKQTQTRSLADLKMQAKKAVPPGSKDTHDKSVDLVAISTPPVSPSPFATLSQLVLSLFPLMTCSSGWVLKYHAQLAHIQVEHFWHMYHGR</sequence>
<reference evidence="2 3" key="1">
    <citation type="journal article" date="2018" name="Nat. Ecol. Evol.">
        <title>Pezizomycetes genomes reveal the molecular basis of ectomycorrhizal truffle lifestyle.</title>
        <authorList>
            <person name="Murat C."/>
            <person name="Payen T."/>
            <person name="Noel B."/>
            <person name="Kuo A."/>
            <person name="Morin E."/>
            <person name="Chen J."/>
            <person name="Kohler A."/>
            <person name="Krizsan K."/>
            <person name="Balestrini R."/>
            <person name="Da Silva C."/>
            <person name="Montanini B."/>
            <person name="Hainaut M."/>
            <person name="Levati E."/>
            <person name="Barry K.W."/>
            <person name="Belfiori B."/>
            <person name="Cichocki N."/>
            <person name="Clum A."/>
            <person name="Dockter R.B."/>
            <person name="Fauchery L."/>
            <person name="Guy J."/>
            <person name="Iotti M."/>
            <person name="Le Tacon F."/>
            <person name="Lindquist E.A."/>
            <person name="Lipzen A."/>
            <person name="Malagnac F."/>
            <person name="Mello A."/>
            <person name="Molinier V."/>
            <person name="Miyauchi S."/>
            <person name="Poulain J."/>
            <person name="Riccioni C."/>
            <person name="Rubini A."/>
            <person name="Sitrit Y."/>
            <person name="Splivallo R."/>
            <person name="Traeger S."/>
            <person name="Wang M."/>
            <person name="Zifcakova L."/>
            <person name="Wipf D."/>
            <person name="Zambonelli A."/>
            <person name="Paolocci F."/>
            <person name="Nowrousian M."/>
            <person name="Ottonello S."/>
            <person name="Baldrian P."/>
            <person name="Spatafora J.W."/>
            <person name="Henrissat B."/>
            <person name="Nagy L.G."/>
            <person name="Aury J.M."/>
            <person name="Wincker P."/>
            <person name="Grigoriev I.V."/>
            <person name="Bonfante P."/>
            <person name="Martin F.M."/>
        </authorList>
    </citation>
    <scope>NUCLEOTIDE SEQUENCE [LARGE SCALE GENOMIC DNA]</scope>
    <source>
        <strain evidence="2 3">RN42</strain>
    </source>
</reference>
<accession>A0A3N4HFE4</accession>
<evidence type="ECO:0000256" key="1">
    <source>
        <dbReference type="SAM" id="MobiDB-lite"/>
    </source>
</evidence>
<gene>
    <name evidence="2" type="ORF">BJ508DRAFT_381320</name>
</gene>
<dbReference type="Proteomes" id="UP000275078">
    <property type="component" value="Unassembled WGS sequence"/>
</dbReference>
<evidence type="ECO:0000313" key="3">
    <source>
        <dbReference type="Proteomes" id="UP000275078"/>
    </source>
</evidence>
<organism evidence="2 3">
    <name type="scientific">Ascobolus immersus RN42</name>
    <dbReference type="NCBI Taxonomy" id="1160509"/>
    <lineage>
        <taxon>Eukaryota</taxon>
        <taxon>Fungi</taxon>
        <taxon>Dikarya</taxon>
        <taxon>Ascomycota</taxon>
        <taxon>Pezizomycotina</taxon>
        <taxon>Pezizomycetes</taxon>
        <taxon>Pezizales</taxon>
        <taxon>Ascobolaceae</taxon>
        <taxon>Ascobolus</taxon>
    </lineage>
</organism>
<feature type="region of interest" description="Disordered" evidence="1">
    <location>
        <begin position="59"/>
        <end position="80"/>
    </location>
</feature>
<proteinExistence type="predicted"/>
<keyword evidence="3" id="KW-1185">Reference proteome</keyword>
<evidence type="ECO:0000313" key="2">
    <source>
        <dbReference type="EMBL" id="RPA72875.1"/>
    </source>
</evidence>
<protein>
    <submittedName>
        <fullName evidence="2">Uncharacterized protein</fullName>
    </submittedName>
</protein>
<name>A0A3N4HFE4_ASCIM</name>